<dbReference type="PANTHER" id="PTHR17224">
    <property type="entry name" value="PEPTIDYL-TRNA HYDROLASE"/>
    <property type="match status" value="1"/>
</dbReference>
<evidence type="ECO:0000256" key="10">
    <source>
        <dbReference type="RuleBase" id="RU004320"/>
    </source>
</evidence>
<dbReference type="KEGG" id="mnu:NCTC10166_00549"/>
<dbReference type="Pfam" id="PF01195">
    <property type="entry name" value="Pept_tRNA_hydro"/>
    <property type="match status" value="1"/>
</dbReference>
<feature type="site" description="Discriminates between blocked and unblocked aminoacyl-tRNA" evidence="8">
    <location>
        <position position="9"/>
    </location>
</feature>
<name>A0A449A5K8_9BACT</name>
<evidence type="ECO:0000256" key="2">
    <source>
        <dbReference type="ARBA" id="ARBA00022555"/>
    </source>
</evidence>
<dbReference type="CDD" id="cd00462">
    <property type="entry name" value="PTH"/>
    <property type="match status" value="1"/>
</dbReference>
<evidence type="ECO:0000256" key="7">
    <source>
        <dbReference type="ARBA" id="ARBA00050038"/>
    </source>
</evidence>
<evidence type="ECO:0000256" key="6">
    <source>
        <dbReference type="ARBA" id="ARBA00048707"/>
    </source>
</evidence>
<proteinExistence type="inferred from homology"/>
<dbReference type="InterPro" id="IPR018171">
    <property type="entry name" value="Pept_tRNA_hydro_CS"/>
</dbReference>
<dbReference type="FunFam" id="3.40.50.1470:FF:000001">
    <property type="entry name" value="Peptidyl-tRNA hydrolase"/>
    <property type="match status" value="1"/>
</dbReference>
<accession>A0A449A5K8</accession>
<dbReference type="AlphaFoldDB" id="A0A449A5K8"/>
<feature type="binding site" evidence="8">
    <location>
        <position position="14"/>
    </location>
    <ligand>
        <name>tRNA</name>
        <dbReference type="ChEBI" id="CHEBI:17843"/>
    </ligand>
</feature>
<feature type="binding site" evidence="8">
    <location>
        <position position="60"/>
    </location>
    <ligand>
        <name>tRNA</name>
        <dbReference type="ChEBI" id="CHEBI:17843"/>
    </ligand>
</feature>
<dbReference type="InterPro" id="IPR036416">
    <property type="entry name" value="Pept_tRNA_hydro_sf"/>
</dbReference>
<dbReference type="NCBIfam" id="TIGR00447">
    <property type="entry name" value="pth"/>
    <property type="match status" value="1"/>
</dbReference>
<evidence type="ECO:0000256" key="1">
    <source>
        <dbReference type="ARBA" id="ARBA00013260"/>
    </source>
</evidence>
<comment type="function">
    <text evidence="8">Hydrolyzes ribosome-free peptidyl-tRNAs (with 1 or more amino acids incorporated), which drop off the ribosome during protein synthesis, or as a result of ribosome stalling.</text>
</comment>
<dbReference type="GO" id="GO:0000049">
    <property type="term" value="F:tRNA binding"/>
    <property type="evidence" value="ECO:0007669"/>
    <property type="project" value="UniProtKB-UniRule"/>
</dbReference>
<sequence>MKLIVGLGNPGEEYKFTRHNVGFLVIDQIAKELNLGFKNHKSKALIAKGDDFIIVKPQNYMNNSGEVVKDIVDFYKIYVDDILIILDDINIDFGKAVIKNNGSAGGQKGMQNIIDELKTKDIKRMKIGISRPMHSSQVKNYVLSNFTQEEKKLISAVIEEAALAAIEFISNDIRFVIEKFNAKNRRKKVTVSS</sequence>
<comment type="similarity">
    <text evidence="5 8 10">Belongs to the PTH family.</text>
</comment>
<comment type="function">
    <text evidence="8">Catalyzes the release of premature peptidyl moieties from peptidyl-tRNA molecules trapped in stalled 50S ribosomal subunits, and thus maintains levels of free tRNAs and 50S ribosomes.</text>
</comment>
<evidence type="ECO:0000256" key="3">
    <source>
        <dbReference type="ARBA" id="ARBA00022801"/>
    </source>
</evidence>
<comment type="subunit">
    <text evidence="8">Monomer.</text>
</comment>
<dbReference type="GO" id="GO:0072344">
    <property type="term" value="P:rescue of stalled ribosome"/>
    <property type="evidence" value="ECO:0007669"/>
    <property type="project" value="UniProtKB-UniRule"/>
</dbReference>
<keyword evidence="12" id="KW-1185">Reference proteome</keyword>
<dbReference type="GO" id="GO:0006515">
    <property type="term" value="P:protein quality control for misfolded or incompletely synthesized proteins"/>
    <property type="evidence" value="ECO:0007669"/>
    <property type="project" value="UniProtKB-UniRule"/>
</dbReference>
<comment type="caution">
    <text evidence="8">Lacks conserved residue(s) required for the propagation of feature annotation.</text>
</comment>
<dbReference type="PROSITE" id="PS01195">
    <property type="entry name" value="PEPT_TRNA_HYDROL_1"/>
    <property type="match status" value="1"/>
</dbReference>
<feature type="site" description="Stabilizes the basic form of H active site to accept a proton" evidence="8">
    <location>
        <position position="87"/>
    </location>
</feature>
<dbReference type="InterPro" id="IPR001328">
    <property type="entry name" value="Pept_tRNA_hydro"/>
</dbReference>
<evidence type="ECO:0000256" key="8">
    <source>
        <dbReference type="HAMAP-Rule" id="MF_00083"/>
    </source>
</evidence>
<organism evidence="11 12">
    <name type="scientific">Mesomycoplasma neurolyticum</name>
    <dbReference type="NCBI Taxonomy" id="2120"/>
    <lineage>
        <taxon>Bacteria</taxon>
        <taxon>Bacillati</taxon>
        <taxon>Mycoplasmatota</taxon>
        <taxon>Mycoplasmoidales</taxon>
        <taxon>Metamycoplasmataceae</taxon>
        <taxon>Mesomycoplasma</taxon>
    </lineage>
</organism>
<evidence type="ECO:0000256" key="9">
    <source>
        <dbReference type="RuleBase" id="RU000673"/>
    </source>
</evidence>
<dbReference type="RefSeq" id="WP_129719951.1">
    <property type="nucleotide sequence ID" value="NZ_LR214951.1"/>
</dbReference>
<dbReference type="Proteomes" id="UP000289440">
    <property type="component" value="Chromosome"/>
</dbReference>
<dbReference type="GO" id="GO:0004045">
    <property type="term" value="F:peptidyl-tRNA hydrolase activity"/>
    <property type="evidence" value="ECO:0007669"/>
    <property type="project" value="UniProtKB-UniRule"/>
</dbReference>
<keyword evidence="2 8" id="KW-0820">tRNA-binding</keyword>
<keyword evidence="3 8" id="KW-0378">Hydrolase</keyword>
<feature type="active site" description="Proton acceptor" evidence="8">
    <location>
        <position position="19"/>
    </location>
</feature>
<evidence type="ECO:0000313" key="12">
    <source>
        <dbReference type="Proteomes" id="UP000289440"/>
    </source>
</evidence>
<dbReference type="EMBL" id="LR214951">
    <property type="protein sequence ID" value="VEU59570.1"/>
    <property type="molecule type" value="Genomic_DNA"/>
</dbReference>
<protein>
    <recommendedName>
        <fullName evidence="7 8">Peptidyl-tRNA hydrolase</fullName>
        <shortName evidence="8">Pth</shortName>
        <ecNumber evidence="1 8">3.1.1.29</ecNumber>
    </recommendedName>
</protein>
<dbReference type="OrthoDB" id="9800507at2"/>
<feature type="binding site" evidence="8">
    <location>
        <position position="62"/>
    </location>
    <ligand>
        <name>tRNA</name>
        <dbReference type="ChEBI" id="CHEBI:17843"/>
    </ligand>
</feature>
<dbReference type="SUPFAM" id="SSF53178">
    <property type="entry name" value="Peptidyl-tRNA hydrolase-like"/>
    <property type="match status" value="1"/>
</dbReference>
<gene>
    <name evidence="8 11" type="primary">pth</name>
    <name evidence="11" type="ORF">NCTC10166_00549</name>
</gene>
<reference evidence="11 12" key="1">
    <citation type="submission" date="2019-01" db="EMBL/GenBank/DDBJ databases">
        <authorList>
            <consortium name="Pathogen Informatics"/>
        </authorList>
    </citation>
    <scope>NUCLEOTIDE SEQUENCE [LARGE SCALE GENOMIC DNA]</scope>
    <source>
        <strain evidence="11 12">NCTC10166</strain>
    </source>
</reference>
<keyword evidence="8" id="KW-0963">Cytoplasm</keyword>
<evidence type="ECO:0000313" key="11">
    <source>
        <dbReference type="EMBL" id="VEU59570.1"/>
    </source>
</evidence>
<dbReference type="PANTHER" id="PTHR17224:SF1">
    <property type="entry name" value="PEPTIDYL-TRNA HYDROLASE"/>
    <property type="match status" value="1"/>
</dbReference>
<evidence type="ECO:0000256" key="4">
    <source>
        <dbReference type="ARBA" id="ARBA00022884"/>
    </source>
</evidence>
<dbReference type="EC" id="3.1.1.29" evidence="1 8"/>
<comment type="subcellular location">
    <subcellularLocation>
        <location evidence="8">Cytoplasm</location>
    </subcellularLocation>
</comment>
<comment type="catalytic activity">
    <reaction evidence="6 8 9">
        <text>an N-acyl-L-alpha-aminoacyl-tRNA + H2O = an N-acyl-L-amino acid + a tRNA + H(+)</text>
        <dbReference type="Rhea" id="RHEA:54448"/>
        <dbReference type="Rhea" id="RHEA-COMP:10123"/>
        <dbReference type="Rhea" id="RHEA-COMP:13883"/>
        <dbReference type="ChEBI" id="CHEBI:15377"/>
        <dbReference type="ChEBI" id="CHEBI:15378"/>
        <dbReference type="ChEBI" id="CHEBI:59874"/>
        <dbReference type="ChEBI" id="CHEBI:78442"/>
        <dbReference type="ChEBI" id="CHEBI:138191"/>
        <dbReference type="EC" id="3.1.1.29"/>
    </reaction>
</comment>
<evidence type="ECO:0000256" key="5">
    <source>
        <dbReference type="ARBA" id="ARBA00038063"/>
    </source>
</evidence>
<keyword evidence="4 8" id="KW-0694">RNA-binding</keyword>
<dbReference type="Gene3D" id="3.40.50.1470">
    <property type="entry name" value="Peptidyl-tRNA hydrolase"/>
    <property type="match status" value="1"/>
</dbReference>
<dbReference type="GO" id="GO:0005737">
    <property type="term" value="C:cytoplasm"/>
    <property type="evidence" value="ECO:0007669"/>
    <property type="project" value="UniProtKB-SubCell"/>
</dbReference>
<dbReference type="HAMAP" id="MF_00083">
    <property type="entry name" value="Pept_tRNA_hydro_bact"/>
    <property type="match status" value="1"/>
</dbReference>